<dbReference type="InterPro" id="IPR011467">
    <property type="entry name" value="DUF1573"/>
</dbReference>
<organism evidence="1 2">
    <name type="scientific">Draconibacterium halophilum</name>
    <dbReference type="NCBI Taxonomy" id="2706887"/>
    <lineage>
        <taxon>Bacteria</taxon>
        <taxon>Pseudomonadati</taxon>
        <taxon>Bacteroidota</taxon>
        <taxon>Bacteroidia</taxon>
        <taxon>Marinilabiliales</taxon>
        <taxon>Prolixibacteraceae</taxon>
        <taxon>Draconibacterium</taxon>
    </lineage>
</organism>
<dbReference type="InterPro" id="IPR013783">
    <property type="entry name" value="Ig-like_fold"/>
</dbReference>
<dbReference type="Gene3D" id="2.60.40.10">
    <property type="entry name" value="Immunoglobulins"/>
    <property type="match status" value="1"/>
</dbReference>
<dbReference type="PANTHER" id="PTHR37833">
    <property type="entry name" value="LIPOPROTEIN-RELATED"/>
    <property type="match status" value="1"/>
</dbReference>
<dbReference type="PROSITE" id="PS51257">
    <property type="entry name" value="PROKAR_LIPOPROTEIN"/>
    <property type="match status" value="1"/>
</dbReference>
<gene>
    <name evidence="1" type="ORF">G0Q07_08590</name>
</gene>
<dbReference type="AlphaFoldDB" id="A0A6C0RCE9"/>
<evidence type="ECO:0000313" key="1">
    <source>
        <dbReference type="EMBL" id="QIA07779.1"/>
    </source>
</evidence>
<dbReference type="KEGG" id="drc:G0Q07_08590"/>
<name>A0A6C0RCE9_9BACT</name>
<reference evidence="1 2" key="1">
    <citation type="submission" date="2020-02" db="EMBL/GenBank/DDBJ databases">
        <title>Genome sequencing for Draconibacterium sp. strain M1.</title>
        <authorList>
            <person name="Park S.-J."/>
        </authorList>
    </citation>
    <scope>NUCLEOTIDE SEQUENCE [LARGE SCALE GENOMIC DNA]</scope>
    <source>
        <strain evidence="1 2">M1</strain>
    </source>
</reference>
<keyword evidence="2" id="KW-1185">Reference proteome</keyword>
<dbReference type="EMBL" id="CP048409">
    <property type="protein sequence ID" value="QIA07779.1"/>
    <property type="molecule type" value="Genomic_DNA"/>
</dbReference>
<dbReference type="Proteomes" id="UP000474630">
    <property type="component" value="Chromosome"/>
</dbReference>
<dbReference type="Pfam" id="PF07610">
    <property type="entry name" value="DUF1573"/>
    <property type="match status" value="1"/>
</dbReference>
<proteinExistence type="predicted"/>
<evidence type="ECO:0000313" key="2">
    <source>
        <dbReference type="Proteomes" id="UP000474630"/>
    </source>
</evidence>
<accession>A0A6C0RCE9</accession>
<dbReference type="RefSeq" id="WP_163345700.1">
    <property type="nucleotide sequence ID" value="NZ_CP048409.1"/>
</dbReference>
<dbReference type="PANTHER" id="PTHR37833:SF1">
    <property type="entry name" value="SIGNAL PEPTIDE PROTEIN"/>
    <property type="match status" value="1"/>
</dbReference>
<sequence length="143" mass="15738">MQKLAFILLLITLVSCDANKSSSSNQKQTTEKPAITEISVDEAIHDFGQLQAGEIVLHTFVLTNNGNSNFIIKSLETDCGCVKANFNNKPVKPGKNALIEVEFNTAGLVGREYKTIEVLGNSKELKHLAIFAQVENELIDIKY</sequence>
<protein>
    <submittedName>
        <fullName evidence="1">DUF1573 domain-containing protein</fullName>
    </submittedName>
</protein>